<dbReference type="RefSeq" id="XP_001182607.1">
    <property type="nucleotide sequence ID" value="XM_001182607.4"/>
</dbReference>
<reference evidence="3" key="1">
    <citation type="submission" date="2015-02" db="EMBL/GenBank/DDBJ databases">
        <title>Genome sequencing for Strongylocentrotus purpuratus.</title>
        <authorList>
            <person name="Murali S."/>
            <person name="Liu Y."/>
            <person name="Vee V."/>
            <person name="English A."/>
            <person name="Wang M."/>
            <person name="Skinner E."/>
            <person name="Han Y."/>
            <person name="Muzny D.M."/>
            <person name="Worley K.C."/>
            <person name="Gibbs R.A."/>
        </authorList>
    </citation>
    <scope>NUCLEOTIDE SEQUENCE</scope>
</reference>
<dbReference type="KEGG" id="spu:753547"/>
<dbReference type="AlphaFoldDB" id="A0A7M7SWQ7"/>
<dbReference type="OMA" id="EHYNIEI"/>
<feature type="compositionally biased region" description="Basic residues" evidence="1">
    <location>
        <begin position="131"/>
        <end position="144"/>
    </location>
</feature>
<reference evidence="2" key="2">
    <citation type="submission" date="2021-01" db="UniProtKB">
        <authorList>
            <consortium name="EnsemblMetazoa"/>
        </authorList>
    </citation>
    <scope>IDENTIFICATION</scope>
</reference>
<dbReference type="EnsemblMetazoa" id="XM_001182607">
    <property type="protein sequence ID" value="XP_001182607"/>
    <property type="gene ID" value="LOC753547"/>
</dbReference>
<feature type="region of interest" description="Disordered" evidence="1">
    <location>
        <begin position="131"/>
        <end position="199"/>
    </location>
</feature>
<feature type="compositionally biased region" description="Polar residues" evidence="1">
    <location>
        <begin position="598"/>
        <end position="610"/>
    </location>
</feature>
<feature type="region of interest" description="Disordered" evidence="1">
    <location>
        <begin position="264"/>
        <end position="348"/>
    </location>
</feature>
<protein>
    <submittedName>
        <fullName evidence="2">Uncharacterized protein</fullName>
    </submittedName>
</protein>
<evidence type="ECO:0000256" key="1">
    <source>
        <dbReference type="SAM" id="MobiDB-lite"/>
    </source>
</evidence>
<sequence length="743" mass="82406">MVPPLFLSRRRPSDQTKSDSNYYSFYNIKKTKLSARYPFLPKKQIERKIKHLWERASAEKRATLCLKSSCTTAKSSFKGSILQGLCKKKAPLDQISSYGGHLSDGSPASVAGSCPECTLCSSIKDPRSLTSRKRTLSSAKKHVSTGRATFNLDQSSPPSRPNTRSSIREQQFNEGRVEKTKREKSKLTEDVSQGHMKKRELSLEEKKMYEFEDDGARSHVPSVTKVPVKGGSMTRLRAGVTEHVFDPEQYNLENTVNSGIFIGDNQSPTMTPGHRPQDSTEMRLNGKSPQNLGNGKKNCGRRNAKSTKNPIISLGKDQDVKGSCKPNVAARGKKDDVPSTIGDIDDDAREVPWIVSARRDSSSDEVQDNSDDDVGNDAFYEYYHKSSNESSAQTLPSLSQESEDISGSQYENKILFSWNGVCFIKQSSGLGTHTPTHSQLSLASMDASEVMSMSSTKASLSPDSPKFDFGFPGKLMTSSTQWFQTPPDIKIESPMLQKWKMRLQDGMTMESSKSSRHHGLDADKPCRVEDVKQALMVIVSPSRKRKMKGEGGEDIVSITTAKKTKKNNNQKLVSPKKAVASQGASLATSSNKRDVLVETNSKPNNPALKTNRTKVEKEDHAATVKVRRSGRMKTKESMLNGSLTEEGCAAEGGNNSLGIKYSLKVPQPNRKVEDLPHKNRNTKREIKVSSQMMFQSDGILCDLFQPNRSSQKRSFNSPSETEFCQSCTDPVSSHLFLEENFFL</sequence>
<name>A0A7M7SWQ7_STRPU</name>
<dbReference type="EnsemblMetazoa" id="XM_030981043">
    <property type="protein sequence ID" value="XP_030836903"/>
    <property type="gene ID" value="LOC753547"/>
</dbReference>
<feature type="compositionally biased region" description="Low complexity" evidence="1">
    <location>
        <begin position="155"/>
        <end position="165"/>
    </location>
</feature>
<organism evidence="2 3">
    <name type="scientific">Strongylocentrotus purpuratus</name>
    <name type="common">Purple sea urchin</name>
    <dbReference type="NCBI Taxonomy" id="7668"/>
    <lineage>
        <taxon>Eukaryota</taxon>
        <taxon>Metazoa</taxon>
        <taxon>Echinodermata</taxon>
        <taxon>Eleutherozoa</taxon>
        <taxon>Echinozoa</taxon>
        <taxon>Echinoidea</taxon>
        <taxon>Euechinoidea</taxon>
        <taxon>Echinacea</taxon>
        <taxon>Camarodonta</taxon>
        <taxon>Echinidea</taxon>
        <taxon>Strongylocentrotidae</taxon>
        <taxon>Strongylocentrotus</taxon>
    </lineage>
</organism>
<feature type="region of interest" description="Disordered" evidence="1">
    <location>
        <begin position="357"/>
        <end position="376"/>
    </location>
</feature>
<keyword evidence="3" id="KW-1185">Reference proteome</keyword>
<accession>A0A7M7SWQ7</accession>
<evidence type="ECO:0000313" key="3">
    <source>
        <dbReference type="Proteomes" id="UP000007110"/>
    </source>
</evidence>
<dbReference type="GeneID" id="753547"/>
<proteinExistence type="predicted"/>
<dbReference type="Proteomes" id="UP000007110">
    <property type="component" value="Unassembled WGS sequence"/>
</dbReference>
<evidence type="ECO:0000313" key="2">
    <source>
        <dbReference type="EnsemblMetazoa" id="XP_030836903"/>
    </source>
</evidence>
<feature type="region of interest" description="Disordered" evidence="1">
    <location>
        <begin position="566"/>
        <end position="619"/>
    </location>
</feature>
<dbReference type="RefSeq" id="XP_030836903.1">
    <property type="nucleotide sequence ID" value="XM_030981043.1"/>
</dbReference>
<feature type="compositionally biased region" description="Acidic residues" evidence="1">
    <location>
        <begin position="363"/>
        <end position="375"/>
    </location>
</feature>
<dbReference type="InParanoid" id="A0A7M7SWQ7"/>
<dbReference type="OrthoDB" id="10491847at2759"/>
<feature type="compositionally biased region" description="Basic and acidic residues" evidence="1">
    <location>
        <begin position="175"/>
        <end position="189"/>
    </location>
</feature>